<dbReference type="Pfam" id="PF12697">
    <property type="entry name" value="Abhydrolase_6"/>
    <property type="match status" value="1"/>
</dbReference>
<dbReference type="RefSeq" id="WP_182385745.1">
    <property type="nucleotide sequence ID" value="NZ_CP059833.1"/>
</dbReference>
<dbReference type="AlphaFoldDB" id="A0A7G5FE97"/>
<protein>
    <submittedName>
        <fullName evidence="2">Alpha/beta hydrolase</fullName>
    </submittedName>
</protein>
<dbReference type="Gene3D" id="3.40.50.1820">
    <property type="entry name" value="alpha/beta hydrolase"/>
    <property type="match status" value="1"/>
</dbReference>
<evidence type="ECO:0000259" key="1">
    <source>
        <dbReference type="Pfam" id="PF12697"/>
    </source>
</evidence>
<evidence type="ECO:0000313" key="3">
    <source>
        <dbReference type="Proteomes" id="UP000515570"/>
    </source>
</evidence>
<evidence type="ECO:0000313" key="2">
    <source>
        <dbReference type="EMBL" id="QMV84938.1"/>
    </source>
</evidence>
<proteinExistence type="predicted"/>
<dbReference type="InterPro" id="IPR000073">
    <property type="entry name" value="AB_hydrolase_1"/>
</dbReference>
<organism evidence="2 3">
    <name type="scientific">Corynebacterium hindlerae</name>
    <dbReference type="NCBI Taxonomy" id="699041"/>
    <lineage>
        <taxon>Bacteria</taxon>
        <taxon>Bacillati</taxon>
        <taxon>Actinomycetota</taxon>
        <taxon>Actinomycetes</taxon>
        <taxon>Mycobacteriales</taxon>
        <taxon>Corynebacteriaceae</taxon>
        <taxon>Corynebacterium</taxon>
    </lineage>
</organism>
<name>A0A7G5FE97_9CORY</name>
<dbReference type="GO" id="GO:0016787">
    <property type="term" value="F:hydrolase activity"/>
    <property type="evidence" value="ECO:0007669"/>
    <property type="project" value="UniProtKB-KW"/>
</dbReference>
<accession>A0A7G5FE97</accession>
<dbReference type="InterPro" id="IPR029058">
    <property type="entry name" value="AB_hydrolase_fold"/>
</dbReference>
<dbReference type="SUPFAM" id="SSF53474">
    <property type="entry name" value="alpha/beta-Hydrolases"/>
    <property type="match status" value="1"/>
</dbReference>
<dbReference type="InterPro" id="IPR050266">
    <property type="entry name" value="AB_hydrolase_sf"/>
</dbReference>
<dbReference type="PANTHER" id="PTHR43798">
    <property type="entry name" value="MONOACYLGLYCEROL LIPASE"/>
    <property type="match status" value="1"/>
</dbReference>
<sequence length="321" mass="34892">MAVPQFLARFVRGILPGHSDVPRLSDISARHNVDSGDLNVAAYVAGPDDPSATVVFIHGFTLAAESYFLQVQHLIAHHPTVRSLLMDLRGHGETGEVPPELCTIDATADDVLAVIESLAPEGPLYLVGHSLGGHVVLNAIRRSSPEIYSRIKGVMLIATSIDSLSAQGTPQLLTTQLGDTALEAMQNAPEMVNQFRDEMGKLLAPALAATVFKRISTPYNLVKFHAEMIHRTPLATFIGFFDDLEHHSEVAAAERLSSLPGFVLVGNDDHVTPLSQSNRIMELWPSATLRKCDRCGHMMILEAPTMVNEALDDLLSQQENP</sequence>
<dbReference type="Proteomes" id="UP000515570">
    <property type="component" value="Chromosome"/>
</dbReference>
<keyword evidence="3" id="KW-1185">Reference proteome</keyword>
<feature type="domain" description="AB hydrolase-1" evidence="1">
    <location>
        <begin position="54"/>
        <end position="309"/>
    </location>
</feature>
<dbReference type="EMBL" id="CP059833">
    <property type="protein sequence ID" value="QMV84938.1"/>
    <property type="molecule type" value="Genomic_DNA"/>
</dbReference>
<gene>
    <name evidence="2" type="ORF">HW450_11480</name>
</gene>
<keyword evidence="2" id="KW-0378">Hydrolase</keyword>
<reference evidence="2 3" key="1">
    <citation type="submission" date="2020-07" db="EMBL/GenBank/DDBJ databases">
        <title>non toxigenic Corynebacterium sp. nov from a clinical source.</title>
        <authorList>
            <person name="Bernier A.-M."/>
            <person name="Bernard K."/>
        </authorList>
    </citation>
    <scope>NUCLEOTIDE SEQUENCE [LARGE SCALE GENOMIC DNA]</scope>
    <source>
        <strain evidence="3">NML 93-0612</strain>
    </source>
</reference>